<sequence>MGYHPEGPGQARGAGPCEPHEVQQGQVQSPAPGLGQPPVGGQPQYRLGIENSPAERDFGVLVDEKVDMNRQCALAAQKANRILGCIKRIVASRLRKVSLPLYFALVTPHLEYWSPGALSTKDMDLLEQVQRRATKMIRGLEHISYEQSLGKLGLFTLEKRRL</sequence>
<accession>A0A2I0UKX8</accession>
<organism evidence="2 3">
    <name type="scientific">Limosa lapponica baueri</name>
    <dbReference type="NCBI Taxonomy" id="1758121"/>
    <lineage>
        <taxon>Eukaryota</taxon>
        <taxon>Metazoa</taxon>
        <taxon>Chordata</taxon>
        <taxon>Craniata</taxon>
        <taxon>Vertebrata</taxon>
        <taxon>Euteleostomi</taxon>
        <taxon>Archelosauria</taxon>
        <taxon>Archosauria</taxon>
        <taxon>Dinosauria</taxon>
        <taxon>Saurischia</taxon>
        <taxon>Theropoda</taxon>
        <taxon>Coelurosauria</taxon>
        <taxon>Aves</taxon>
        <taxon>Neognathae</taxon>
        <taxon>Neoaves</taxon>
        <taxon>Charadriiformes</taxon>
        <taxon>Scolopacidae</taxon>
        <taxon>Limosa</taxon>
    </lineage>
</organism>
<protein>
    <submittedName>
        <fullName evidence="2">Uncharacterized protein</fullName>
    </submittedName>
</protein>
<reference evidence="3" key="2">
    <citation type="submission" date="2017-12" db="EMBL/GenBank/DDBJ databases">
        <title>Genome sequence of the Bar-tailed Godwit (Limosa lapponica baueri).</title>
        <authorList>
            <person name="Lima N.C.B."/>
            <person name="Parody-Merino A.M."/>
            <person name="Battley P.F."/>
            <person name="Fidler A.E."/>
            <person name="Prosdocimi F."/>
        </authorList>
    </citation>
    <scope>NUCLEOTIDE SEQUENCE [LARGE SCALE GENOMIC DNA]</scope>
</reference>
<keyword evidence="3" id="KW-1185">Reference proteome</keyword>
<feature type="region of interest" description="Disordered" evidence="1">
    <location>
        <begin position="1"/>
        <end position="47"/>
    </location>
</feature>
<dbReference type="Proteomes" id="UP000233556">
    <property type="component" value="Unassembled WGS sequence"/>
</dbReference>
<dbReference type="EMBL" id="KZ505701">
    <property type="protein sequence ID" value="PKU46707.1"/>
    <property type="molecule type" value="Genomic_DNA"/>
</dbReference>
<dbReference type="AlphaFoldDB" id="A0A2I0UKX8"/>
<feature type="compositionally biased region" description="Low complexity" evidence="1">
    <location>
        <begin position="32"/>
        <end position="44"/>
    </location>
</feature>
<evidence type="ECO:0000313" key="2">
    <source>
        <dbReference type="EMBL" id="PKU46707.1"/>
    </source>
</evidence>
<reference evidence="3" key="1">
    <citation type="submission" date="2017-11" db="EMBL/GenBank/DDBJ databases">
        <authorList>
            <person name="Lima N.C."/>
            <person name="Parody-Merino A.M."/>
            <person name="Battley P.F."/>
            <person name="Fidler A.E."/>
            <person name="Prosdocimi F."/>
        </authorList>
    </citation>
    <scope>NUCLEOTIDE SEQUENCE [LARGE SCALE GENOMIC DNA]</scope>
</reference>
<evidence type="ECO:0000256" key="1">
    <source>
        <dbReference type="SAM" id="MobiDB-lite"/>
    </source>
</evidence>
<gene>
    <name evidence="2" type="ORF">llap_3024</name>
</gene>
<evidence type="ECO:0000313" key="3">
    <source>
        <dbReference type="Proteomes" id="UP000233556"/>
    </source>
</evidence>
<proteinExistence type="predicted"/>
<dbReference type="PANTHER" id="PTHR33332">
    <property type="entry name" value="REVERSE TRANSCRIPTASE DOMAIN-CONTAINING PROTEIN"/>
    <property type="match status" value="1"/>
</dbReference>
<name>A0A2I0UKX8_LIMLA</name>